<evidence type="ECO:0000259" key="2">
    <source>
        <dbReference type="Pfam" id="PF23343"/>
    </source>
</evidence>
<feature type="region of interest" description="Disordered" evidence="1">
    <location>
        <begin position="15"/>
        <end position="42"/>
    </location>
</feature>
<dbReference type="Pfam" id="PF23343">
    <property type="entry name" value="REP_ORF2-G2P"/>
    <property type="match status" value="1"/>
</dbReference>
<dbReference type="AlphaFoldDB" id="X1KIU9"/>
<feature type="compositionally biased region" description="Basic and acidic residues" evidence="1">
    <location>
        <begin position="25"/>
        <end position="40"/>
    </location>
</feature>
<evidence type="ECO:0000313" key="3">
    <source>
        <dbReference type="EMBL" id="GAH93540.1"/>
    </source>
</evidence>
<comment type="caution">
    <text evidence="3">The sequence shown here is derived from an EMBL/GenBank/DDBJ whole genome shotgun (WGS) entry which is preliminary data.</text>
</comment>
<reference evidence="3" key="1">
    <citation type="journal article" date="2014" name="Front. Microbiol.">
        <title>High frequency of phylogenetically diverse reductive dehalogenase-homologous genes in deep subseafloor sedimentary metagenomes.</title>
        <authorList>
            <person name="Kawai M."/>
            <person name="Futagami T."/>
            <person name="Toyoda A."/>
            <person name="Takaki Y."/>
            <person name="Nishi S."/>
            <person name="Hori S."/>
            <person name="Arai W."/>
            <person name="Tsubouchi T."/>
            <person name="Morono Y."/>
            <person name="Uchiyama I."/>
            <person name="Ito T."/>
            <person name="Fujiyama A."/>
            <person name="Inagaki F."/>
            <person name="Takami H."/>
        </authorList>
    </citation>
    <scope>NUCLEOTIDE SEQUENCE</scope>
    <source>
        <strain evidence="3">Expedition CK06-06</strain>
    </source>
</reference>
<accession>X1KIU9</accession>
<dbReference type="EMBL" id="BARV01000111">
    <property type="protein sequence ID" value="GAH93540.1"/>
    <property type="molecule type" value="Genomic_DNA"/>
</dbReference>
<organism evidence="3">
    <name type="scientific">marine sediment metagenome</name>
    <dbReference type="NCBI Taxonomy" id="412755"/>
    <lineage>
        <taxon>unclassified sequences</taxon>
        <taxon>metagenomes</taxon>
        <taxon>ecological metagenomes</taxon>
    </lineage>
</organism>
<proteinExistence type="predicted"/>
<dbReference type="InterPro" id="IPR056906">
    <property type="entry name" value="ORF2/G2P_dom"/>
</dbReference>
<feature type="domain" description="Replication-associated protein ORF2/G2P" evidence="2">
    <location>
        <begin position="135"/>
        <end position="244"/>
    </location>
</feature>
<sequence length="336" mass="38972">MEIILAYDSCERVAHPRGRPSSGLDQKHRAERGAVKKSEDTVATSEHVRRRHYLFLETAQAIKRPTIDYRNAWGAKGHVLSNARSYVKKVQNRAIVLRNLETDEIRVIPYFTRFSDGYYRAAIGKLRKLRADRGVFLTLTIDPTRFVSLDHAYREIQAAWNRLLTMLQKRCGHRLEFVKIVEFQKNGSPHLHVLFLNIARLIDADELREFWDHRYGQGTFVYLKKLGNRINKVVSYLVKYMEKNLTMPDIEFQGPDGLTDAASFQQIALSWALNLRAFSTSKGIFNTPPMNNSNSIWEFLGVFDFIDAENWDGKRFSDIEADFVRLKAELELRWAG</sequence>
<name>X1KIU9_9ZZZZ</name>
<evidence type="ECO:0000256" key="1">
    <source>
        <dbReference type="SAM" id="MobiDB-lite"/>
    </source>
</evidence>
<gene>
    <name evidence="3" type="ORF">S06H3_00587</name>
</gene>
<protein>
    <recommendedName>
        <fullName evidence="2">Replication-associated protein ORF2/G2P domain-containing protein</fullName>
    </recommendedName>
</protein>